<evidence type="ECO:0000313" key="1">
    <source>
        <dbReference type="EMBL" id="BAC16812.1"/>
    </source>
</evidence>
<name>Q8FUL6_COREF</name>
<protein>
    <submittedName>
        <fullName evidence="1">Uncharacterized protein</fullName>
    </submittedName>
</protein>
<sequence>MWLHADLKLLAEKFVIEKCRTRGTGHDRTQPFDATDVVWVHGRLPWTRAAIGGVVELHIPNVPGHLTVREFVISFLCRSERCPEARFLSFTNVSPHPLFLLVKF</sequence>
<dbReference type="STRING" id="196164.gene:10740389"/>
<evidence type="ECO:0000313" key="2">
    <source>
        <dbReference type="Proteomes" id="UP000001409"/>
    </source>
</evidence>
<dbReference type="EMBL" id="BA000035">
    <property type="protein sequence ID" value="BAC16812.1"/>
    <property type="molecule type" value="Genomic_DNA"/>
</dbReference>
<keyword evidence="2" id="KW-1185">Reference proteome</keyword>
<reference evidence="1 2" key="1">
    <citation type="journal article" date="2003" name="Genome Res.">
        <title>Comparative complete genome sequence analysis of the amino acid replacements responsible for the thermostability of Corynebacterium efficiens.</title>
        <authorList>
            <person name="Nishio Y."/>
            <person name="Nakamura Y."/>
            <person name="Kawarabayasi Y."/>
            <person name="Usuda Y."/>
            <person name="Kimura E."/>
            <person name="Sugimoto S."/>
            <person name="Matsui K."/>
            <person name="Yamagishi A."/>
            <person name="Kikuchi H."/>
            <person name="Ikeo K."/>
            <person name="Gojobori T."/>
        </authorList>
    </citation>
    <scope>NUCLEOTIDE SEQUENCE [LARGE SCALE GENOMIC DNA]</scope>
    <source>
        <strain evidence="2">DSM 44549 / YS-314 / AJ 12310 / JCM 11189 / NBRC 100395</strain>
    </source>
</reference>
<dbReference type="Proteomes" id="UP000001409">
    <property type="component" value="Chromosome"/>
</dbReference>
<dbReference type="KEGG" id="cef:CE0002"/>
<dbReference type="AlphaFoldDB" id="Q8FUL6"/>
<accession>Q8FUL6</accession>
<dbReference type="HOGENOM" id="CLU_2245398_0_0_11"/>
<proteinExistence type="predicted"/>
<organism evidence="1 2">
    <name type="scientific">Corynebacterium efficiens (strain DSM 44549 / YS-314 / AJ 12310 / JCM 11189 / NBRC 100395)</name>
    <dbReference type="NCBI Taxonomy" id="196164"/>
    <lineage>
        <taxon>Bacteria</taxon>
        <taxon>Bacillati</taxon>
        <taxon>Actinomycetota</taxon>
        <taxon>Actinomycetes</taxon>
        <taxon>Mycobacteriales</taxon>
        <taxon>Corynebacteriaceae</taxon>
        <taxon>Corynebacterium</taxon>
    </lineage>
</organism>